<dbReference type="SUPFAM" id="SSF51735">
    <property type="entry name" value="NAD(P)-binding Rossmann-fold domains"/>
    <property type="match status" value="1"/>
</dbReference>
<feature type="domain" description="Ketoreductase" evidence="3">
    <location>
        <begin position="6"/>
        <end position="194"/>
    </location>
</feature>
<dbReference type="Proteomes" id="UP001597327">
    <property type="component" value="Unassembled WGS sequence"/>
</dbReference>
<organism evidence="4 5">
    <name type="scientific">Roseibium aestuarii</name>
    <dbReference type="NCBI Taxonomy" id="2600299"/>
    <lineage>
        <taxon>Bacteria</taxon>
        <taxon>Pseudomonadati</taxon>
        <taxon>Pseudomonadota</taxon>
        <taxon>Alphaproteobacteria</taxon>
        <taxon>Hyphomicrobiales</taxon>
        <taxon>Stappiaceae</taxon>
        <taxon>Roseibium</taxon>
    </lineage>
</organism>
<dbReference type="Pfam" id="PF00106">
    <property type="entry name" value="adh_short"/>
    <property type="match status" value="1"/>
</dbReference>
<dbReference type="PRINTS" id="PR00080">
    <property type="entry name" value="SDRFAMILY"/>
</dbReference>
<evidence type="ECO:0000313" key="4">
    <source>
        <dbReference type="EMBL" id="MFD1697116.1"/>
    </source>
</evidence>
<dbReference type="InterPro" id="IPR020904">
    <property type="entry name" value="Sc_DH/Rdtase_CS"/>
</dbReference>
<keyword evidence="5" id="KW-1185">Reference proteome</keyword>
<dbReference type="PANTHER" id="PTHR43658">
    <property type="entry name" value="SHORT-CHAIN DEHYDROGENASE/REDUCTASE"/>
    <property type="match status" value="1"/>
</dbReference>
<dbReference type="InterPro" id="IPR002347">
    <property type="entry name" value="SDR_fam"/>
</dbReference>
<dbReference type="InterPro" id="IPR036291">
    <property type="entry name" value="NAD(P)-bd_dom_sf"/>
</dbReference>
<accession>A0ABW4K297</accession>
<dbReference type="SMART" id="SM00822">
    <property type="entry name" value="PKS_KR"/>
    <property type="match status" value="1"/>
</dbReference>
<dbReference type="PRINTS" id="PR00081">
    <property type="entry name" value="GDHRDH"/>
</dbReference>
<evidence type="ECO:0000256" key="1">
    <source>
        <dbReference type="ARBA" id="ARBA00023002"/>
    </source>
</evidence>
<dbReference type="PANTHER" id="PTHR43658:SF8">
    <property type="entry name" value="17-BETA-HYDROXYSTEROID DEHYDROGENASE 14-RELATED"/>
    <property type="match status" value="1"/>
</dbReference>
<protein>
    <submittedName>
        <fullName evidence="4">SDR family NAD(P)-dependent oxidoreductase</fullName>
    </submittedName>
</protein>
<evidence type="ECO:0000313" key="5">
    <source>
        <dbReference type="Proteomes" id="UP001597327"/>
    </source>
</evidence>
<comment type="similarity">
    <text evidence="2">Belongs to the short-chain dehydrogenases/reductases (SDR) family.</text>
</comment>
<comment type="caution">
    <text evidence="4">The sequence shown here is derived from an EMBL/GenBank/DDBJ whole genome shotgun (WGS) entry which is preliminary data.</text>
</comment>
<dbReference type="RefSeq" id="WP_149893939.1">
    <property type="nucleotide sequence ID" value="NZ_JBHUFA010000014.1"/>
</dbReference>
<evidence type="ECO:0000256" key="2">
    <source>
        <dbReference type="RuleBase" id="RU000363"/>
    </source>
</evidence>
<dbReference type="EMBL" id="JBHUFA010000014">
    <property type="protein sequence ID" value="MFD1697116.1"/>
    <property type="molecule type" value="Genomic_DNA"/>
</dbReference>
<dbReference type="InterPro" id="IPR057326">
    <property type="entry name" value="KR_dom"/>
</dbReference>
<gene>
    <name evidence="4" type="ORF">ACFSC7_16480</name>
</gene>
<keyword evidence="1" id="KW-0560">Oxidoreductase</keyword>
<evidence type="ECO:0000259" key="3">
    <source>
        <dbReference type="SMART" id="SM00822"/>
    </source>
</evidence>
<name>A0ABW4K297_9HYPH</name>
<reference evidence="5" key="1">
    <citation type="journal article" date="2019" name="Int. J. Syst. Evol. Microbiol.">
        <title>The Global Catalogue of Microorganisms (GCM) 10K type strain sequencing project: providing services to taxonomists for standard genome sequencing and annotation.</title>
        <authorList>
            <consortium name="The Broad Institute Genomics Platform"/>
            <consortium name="The Broad Institute Genome Sequencing Center for Infectious Disease"/>
            <person name="Wu L."/>
            <person name="Ma J."/>
        </authorList>
    </citation>
    <scope>NUCLEOTIDE SEQUENCE [LARGE SCALE GENOMIC DNA]</scope>
    <source>
        <strain evidence="5">JCM 3369</strain>
    </source>
</reference>
<proteinExistence type="inferred from homology"/>
<dbReference type="Gene3D" id="3.40.50.720">
    <property type="entry name" value="NAD(P)-binding Rossmann-like Domain"/>
    <property type="match status" value="1"/>
</dbReference>
<sequence>MKLEGACALVTGAGSGLGEATARLLAAQGARVGVLDVNAEAAARIAGEIGGVALVADVADEDQVTRAMDTLEAEGGPLRVLVNCAGVGTPGRIVGKDGPLALATFERVLRVNLVGTFNMMRLAVARMQNHEPVAETGADQSRGVIVNTASVAAFDGQVGQAAYSASKGGVAAMTLPAARELSRFGIRVNTIAPGIFLTPLLAILPEESRQSLSASIPYPARLGDPAEFADLVRFMVENQYLNGEVIRLDGAVRMAPR</sequence>
<dbReference type="PROSITE" id="PS00061">
    <property type="entry name" value="ADH_SHORT"/>
    <property type="match status" value="1"/>
</dbReference>